<name>A0A1J9PEF5_9EURO</name>
<keyword evidence="4" id="KW-1185">Reference proteome</keyword>
<feature type="region of interest" description="Disordered" evidence="1">
    <location>
        <begin position="214"/>
        <end position="235"/>
    </location>
</feature>
<evidence type="ECO:0000256" key="1">
    <source>
        <dbReference type="SAM" id="MobiDB-lite"/>
    </source>
</evidence>
<dbReference type="InterPro" id="IPR021264">
    <property type="entry name" value="AFUB_079030/YDR124W-like"/>
</dbReference>
<evidence type="ECO:0000313" key="4">
    <source>
        <dbReference type="Proteomes" id="UP000182235"/>
    </source>
</evidence>
<organism evidence="3 4">
    <name type="scientific">Emergomyces pasteurianus Ep9510</name>
    <dbReference type="NCBI Taxonomy" id="1447872"/>
    <lineage>
        <taxon>Eukaryota</taxon>
        <taxon>Fungi</taxon>
        <taxon>Dikarya</taxon>
        <taxon>Ascomycota</taxon>
        <taxon>Pezizomycotina</taxon>
        <taxon>Eurotiomycetes</taxon>
        <taxon>Eurotiomycetidae</taxon>
        <taxon>Onygenales</taxon>
        <taxon>Ajellomycetaceae</taxon>
        <taxon>Emergomyces</taxon>
    </lineage>
</organism>
<reference evidence="3 4" key="1">
    <citation type="submission" date="2015-07" db="EMBL/GenBank/DDBJ databases">
        <title>Emmonsia species relationships and genome sequence.</title>
        <authorList>
            <consortium name="The Broad Institute Genomics Platform"/>
            <person name="Cuomo C.A."/>
            <person name="Munoz J.F."/>
            <person name="Imamovic A."/>
            <person name="Priest M.E."/>
            <person name="Young S."/>
            <person name="Clay O.K."/>
            <person name="McEwen J.G."/>
        </authorList>
    </citation>
    <scope>NUCLEOTIDE SEQUENCE [LARGE SCALE GENOMIC DNA]</scope>
    <source>
        <strain evidence="3 4">UAMH 9510</strain>
    </source>
</reference>
<dbReference type="OrthoDB" id="5338458at2759"/>
<evidence type="ECO:0000313" key="3">
    <source>
        <dbReference type="EMBL" id="OJD14414.1"/>
    </source>
</evidence>
<proteinExistence type="predicted"/>
<dbReference type="PANTHER" id="PTHR36102:SF5">
    <property type="entry name" value="YDR124W-LIKE HELICAL BUNDLE DOMAIN-CONTAINING PROTEIN"/>
    <property type="match status" value="1"/>
</dbReference>
<dbReference type="Proteomes" id="UP000182235">
    <property type="component" value="Unassembled WGS sequence"/>
</dbReference>
<dbReference type="EMBL" id="LGRN01000221">
    <property type="protein sequence ID" value="OJD14414.1"/>
    <property type="molecule type" value="Genomic_DNA"/>
</dbReference>
<dbReference type="InterPro" id="IPR047092">
    <property type="entry name" value="AFUB_07903/YDR124W-like_hel"/>
</dbReference>
<evidence type="ECO:0000259" key="2">
    <source>
        <dbReference type="Pfam" id="PF11001"/>
    </source>
</evidence>
<dbReference type="PANTHER" id="PTHR36102">
    <property type="entry name" value="CHROMOSOME 10, WHOLE GENOME SHOTGUN SEQUENCE"/>
    <property type="match status" value="1"/>
</dbReference>
<dbReference type="AlphaFoldDB" id="A0A1J9PEF5"/>
<comment type="caution">
    <text evidence="3">The sequence shown here is derived from an EMBL/GenBank/DDBJ whole genome shotgun (WGS) entry which is preliminary data.</text>
</comment>
<accession>A0A1J9PEF5</accession>
<protein>
    <recommendedName>
        <fullName evidence="2">Subtelomeric hrmA-associated cluster protein AFUB-079030/YDR124W-like helical bundle domain-containing protein</fullName>
    </recommendedName>
</protein>
<dbReference type="STRING" id="1447872.A0A1J9PEF5"/>
<dbReference type="VEuPathDB" id="FungiDB:AJ78_05239"/>
<gene>
    <name evidence="3" type="ORF">AJ78_05239</name>
</gene>
<feature type="domain" description="Subtelomeric hrmA-associated cluster protein AFUB-079030/YDR124W-like helical bundle" evidence="2">
    <location>
        <begin position="175"/>
        <end position="306"/>
    </location>
</feature>
<feature type="region of interest" description="Disordered" evidence="1">
    <location>
        <begin position="523"/>
        <end position="567"/>
    </location>
</feature>
<feature type="compositionally biased region" description="Basic and acidic residues" evidence="1">
    <location>
        <begin position="327"/>
        <end position="348"/>
    </location>
</feature>
<feature type="region of interest" description="Disordered" evidence="1">
    <location>
        <begin position="327"/>
        <end position="383"/>
    </location>
</feature>
<dbReference type="Pfam" id="PF11001">
    <property type="entry name" value="AFUB_07903_YDR124W_hel"/>
    <property type="match status" value="1"/>
</dbReference>
<sequence length="567" mass="63870">MVVRLAANTASGSRLKPRNGCRELTEGVQSWESSPVCESTILAALSIYQGINVMKDVLMVESRSAIHIPHRHYALAYLDESGNVRYELSPSMQDLKSEIFLPDFEKRFVQHACQGIFPGHSNSCNPRARRLRYLSSRKAIPAQKRRRLEYTINAASEEEDDEFEDQPVNKIGLLIGDEEAMLSYYSESFRAFQQINCRQIAKAYIKLIEPRKQAKHPYNGGKAGPGETRDPEKTKPEWWPADVIHKEPDHLKKIPRIKLLIHIFRNLRKSHGITARALKAAGEEAQKQSRPSEKAAILDEIYRVREEEERYERGEIDPDTLVYVIKREKTNRHTREDSETASDSEHQGYVEGTSDYQQGNEPELAGLNEHESGMQPPQTVSRHSRVVPTFAENRNTVFSPSISGPFESRTNPLSPMGIKSDYDEFTPMGSPISVDGRSTATHLNYLHGVPQSPVEGQYMNQRSSVPENQPAANYGVWHATSFQHPIFSPAEYGNGNSGMMPQHFMSPMMPTSSHSPLPLRDIQGTRAQPPMDGSPVFPPPFRTGSLSHPHMMAPQCHSTSGLEAEYK</sequence>